<keyword evidence="2" id="KW-1133">Transmembrane helix</keyword>
<accession>A0A8C4QL75</accession>
<feature type="compositionally biased region" description="Polar residues" evidence="1">
    <location>
        <begin position="251"/>
        <end position="261"/>
    </location>
</feature>
<feature type="compositionally biased region" description="Low complexity" evidence="1">
    <location>
        <begin position="128"/>
        <end position="139"/>
    </location>
</feature>
<keyword evidence="5" id="KW-1185">Reference proteome</keyword>
<dbReference type="AlphaFoldDB" id="A0A8C4QL75"/>
<proteinExistence type="predicted"/>
<evidence type="ECO:0000256" key="1">
    <source>
        <dbReference type="SAM" id="MobiDB-lite"/>
    </source>
</evidence>
<reference evidence="4" key="2">
    <citation type="submission" date="2025-09" db="UniProtKB">
        <authorList>
            <consortium name="Ensembl"/>
        </authorList>
    </citation>
    <scope>IDENTIFICATION</scope>
</reference>
<keyword evidence="2" id="KW-0472">Membrane</keyword>
<dbReference type="Proteomes" id="UP000694388">
    <property type="component" value="Unplaced"/>
</dbReference>
<sequence length="282" mass="28586">MHRPLFPHLLIILVLCATNLTAFPTQELVTSDVTENATVKGEVRGAFEDHMLNEQEEEEVTSQFTKGGSAGLVVGIVVLLMMLAAGTGGGLVVYQKRLLCFRKTGEDGEKKENTKEGDDGTVSDGPNATSALLTTSPAAGEGGEGEAEKAINNTEASAPVSTAATTVSPTAAAITTTETTTNGNATTEATSTNTTTPTANSTSSPTTGIATTAGVTMTTTVGSPSNAVTTPILTQNPTPAPEAPVEPPSPDATTVKVTTPEVNKEADKVGSPEAKVAGVGNS</sequence>
<organism evidence="4 5">
    <name type="scientific">Eptatretus burgeri</name>
    <name type="common">Inshore hagfish</name>
    <dbReference type="NCBI Taxonomy" id="7764"/>
    <lineage>
        <taxon>Eukaryota</taxon>
        <taxon>Metazoa</taxon>
        <taxon>Chordata</taxon>
        <taxon>Craniata</taxon>
        <taxon>Vertebrata</taxon>
        <taxon>Cyclostomata</taxon>
        <taxon>Myxini</taxon>
        <taxon>Myxiniformes</taxon>
        <taxon>Myxinidae</taxon>
        <taxon>Eptatretinae</taxon>
        <taxon>Eptatretus</taxon>
    </lineage>
</organism>
<name>A0A8C4QL75_EPTBU</name>
<reference evidence="4" key="1">
    <citation type="submission" date="2025-08" db="UniProtKB">
        <authorList>
            <consortium name="Ensembl"/>
        </authorList>
    </citation>
    <scope>IDENTIFICATION</scope>
</reference>
<keyword evidence="3" id="KW-0732">Signal</keyword>
<feature type="compositionally biased region" description="Pro residues" evidence="1">
    <location>
        <begin position="238"/>
        <end position="250"/>
    </location>
</feature>
<feature type="chain" id="PRO_5034895899" evidence="3">
    <location>
        <begin position="23"/>
        <end position="282"/>
    </location>
</feature>
<dbReference type="Ensembl" id="ENSEBUT00000017704.1">
    <property type="protein sequence ID" value="ENSEBUP00000017128.1"/>
    <property type="gene ID" value="ENSEBUG00000010704.1"/>
</dbReference>
<evidence type="ECO:0000256" key="3">
    <source>
        <dbReference type="SAM" id="SignalP"/>
    </source>
</evidence>
<feature type="compositionally biased region" description="Low complexity" evidence="1">
    <location>
        <begin position="156"/>
        <end position="222"/>
    </location>
</feature>
<protein>
    <submittedName>
        <fullName evidence="4">Uncharacterized protein</fullName>
    </submittedName>
</protein>
<feature type="signal peptide" evidence="3">
    <location>
        <begin position="1"/>
        <end position="22"/>
    </location>
</feature>
<feature type="region of interest" description="Disordered" evidence="1">
    <location>
        <begin position="107"/>
        <end position="282"/>
    </location>
</feature>
<evidence type="ECO:0000256" key="2">
    <source>
        <dbReference type="SAM" id="Phobius"/>
    </source>
</evidence>
<feature type="compositionally biased region" description="Basic and acidic residues" evidence="1">
    <location>
        <begin position="107"/>
        <end position="118"/>
    </location>
</feature>
<evidence type="ECO:0000313" key="4">
    <source>
        <dbReference type="Ensembl" id="ENSEBUP00000017128.1"/>
    </source>
</evidence>
<keyword evidence="2" id="KW-0812">Transmembrane</keyword>
<feature type="compositionally biased region" description="Polar residues" evidence="1">
    <location>
        <begin position="223"/>
        <end position="236"/>
    </location>
</feature>
<feature type="transmembrane region" description="Helical" evidence="2">
    <location>
        <begin position="70"/>
        <end position="94"/>
    </location>
</feature>
<evidence type="ECO:0000313" key="5">
    <source>
        <dbReference type="Proteomes" id="UP000694388"/>
    </source>
</evidence>